<dbReference type="GO" id="GO:0016301">
    <property type="term" value="F:kinase activity"/>
    <property type="evidence" value="ECO:0007669"/>
    <property type="project" value="UniProtKB-KW"/>
</dbReference>
<comment type="caution">
    <text evidence="2">The sequence shown here is derived from an EMBL/GenBank/DDBJ whole genome shotgun (WGS) entry which is preliminary data.</text>
</comment>
<feature type="domain" description="Aminoglycoside phosphotransferase" evidence="1">
    <location>
        <begin position="27"/>
        <end position="257"/>
    </location>
</feature>
<dbReference type="Gene3D" id="3.90.1200.10">
    <property type="match status" value="1"/>
</dbReference>
<protein>
    <submittedName>
        <fullName evidence="2">Aminoglycoside phosphotransferase (APT) family kinase protein</fullName>
    </submittedName>
</protein>
<evidence type="ECO:0000313" key="3">
    <source>
        <dbReference type="Proteomes" id="UP001160130"/>
    </source>
</evidence>
<keyword evidence="2" id="KW-0808">Transferase</keyword>
<dbReference type="SUPFAM" id="SSF56112">
    <property type="entry name" value="Protein kinase-like (PK-like)"/>
    <property type="match status" value="1"/>
</dbReference>
<dbReference type="InterPro" id="IPR011009">
    <property type="entry name" value="Kinase-like_dom_sf"/>
</dbReference>
<dbReference type="CDD" id="cd05154">
    <property type="entry name" value="ACAD10_11_N-like"/>
    <property type="match status" value="1"/>
</dbReference>
<dbReference type="InterPro" id="IPR041726">
    <property type="entry name" value="ACAD10_11_N"/>
</dbReference>
<dbReference type="PANTHER" id="PTHR47829">
    <property type="entry name" value="HYDROLASE, PUTATIVE (AFU_ORTHOLOGUE AFUA_1G12880)-RELATED"/>
    <property type="match status" value="1"/>
</dbReference>
<dbReference type="RefSeq" id="WP_280835120.1">
    <property type="nucleotide sequence ID" value="NZ_JARXVE010000011.1"/>
</dbReference>
<dbReference type="EMBL" id="JARXVE010000011">
    <property type="protein sequence ID" value="MDH6198550.1"/>
    <property type="molecule type" value="Genomic_DNA"/>
</dbReference>
<proteinExistence type="predicted"/>
<keyword evidence="3" id="KW-1185">Reference proteome</keyword>
<keyword evidence="2" id="KW-0418">Kinase</keyword>
<dbReference type="Proteomes" id="UP001160130">
    <property type="component" value="Unassembled WGS sequence"/>
</dbReference>
<dbReference type="InterPro" id="IPR002575">
    <property type="entry name" value="Aminoglycoside_PTrfase"/>
</dbReference>
<evidence type="ECO:0000313" key="2">
    <source>
        <dbReference type="EMBL" id="MDH6198550.1"/>
    </source>
</evidence>
<dbReference type="PANTHER" id="PTHR47829:SF1">
    <property type="entry name" value="HAD FAMILY PHOSPHATASE"/>
    <property type="match status" value="1"/>
</dbReference>
<organism evidence="2 3">
    <name type="scientific">Mycolicibacterium frederiksbergense</name>
    <dbReference type="NCBI Taxonomy" id="117567"/>
    <lineage>
        <taxon>Bacteria</taxon>
        <taxon>Bacillati</taxon>
        <taxon>Actinomycetota</taxon>
        <taxon>Actinomycetes</taxon>
        <taxon>Mycobacteriales</taxon>
        <taxon>Mycobacteriaceae</taxon>
        <taxon>Mycolicibacterium</taxon>
    </lineage>
</organism>
<name>A0ABT6L860_9MYCO</name>
<sequence>MNAALDTTLVRRLLTECGVEVQGELSVQALTGGRSNLTYKVHDGRSTWVVRRPPTTGLTASAHDMAREFAVTAALQSSSVPVAKAIACDPDGAIVGCPVSVVEYVPGLAIRDQDELAELSDEQARAVTESLIHTLVDLHSVDYRSVGLEAFGRPDGFLARQAAVWARQWQRVRTRELGDIERLAKTLAERLPASSGAAIVHGDFRIDNTLLDPRLPEKVLAVVDWEMSTIGDPLTDIALACVYRSPAFDLLLGTGAAWTSDRLPSADDIAHLYSTVAGRPLTNWNCYLALANLKVAVIAEGISYRARLHADDDPAALLAADAAPEFAAAGLSALRAG</sequence>
<dbReference type="Pfam" id="PF01636">
    <property type="entry name" value="APH"/>
    <property type="match status" value="1"/>
</dbReference>
<evidence type="ECO:0000259" key="1">
    <source>
        <dbReference type="Pfam" id="PF01636"/>
    </source>
</evidence>
<accession>A0ABT6L860</accession>
<gene>
    <name evidence="2" type="ORF">M2272_005209</name>
</gene>
<reference evidence="2 3" key="1">
    <citation type="submission" date="2023-04" db="EMBL/GenBank/DDBJ databases">
        <title>Forest soil microbial communities from Buena Vista Peninsula, Colon Province, Panama.</title>
        <authorList>
            <person name="Bouskill N."/>
        </authorList>
    </citation>
    <scope>NUCLEOTIDE SEQUENCE [LARGE SCALE GENOMIC DNA]</scope>
    <source>
        <strain evidence="2 3">AC80</strain>
    </source>
</reference>
<dbReference type="Gene3D" id="3.30.200.20">
    <property type="entry name" value="Phosphorylase Kinase, domain 1"/>
    <property type="match status" value="1"/>
</dbReference>
<dbReference type="InterPro" id="IPR052898">
    <property type="entry name" value="ACAD10-like"/>
</dbReference>